<name>A0A8J3BQX0_9ACTN</name>
<protein>
    <submittedName>
        <fullName evidence="2">Uncharacterized protein</fullName>
    </submittedName>
</protein>
<gene>
    <name evidence="2" type="ORF">GCM10010124_39660</name>
</gene>
<comment type="caution">
    <text evidence="2">The sequence shown here is derived from an EMBL/GenBank/DDBJ whole genome shotgun (WGS) entry which is preliminary data.</text>
</comment>
<accession>A0A8J3BQX0</accession>
<dbReference type="RefSeq" id="WP_189115878.1">
    <property type="nucleotide sequence ID" value="NZ_BMQC01000023.1"/>
</dbReference>
<feature type="region of interest" description="Disordered" evidence="1">
    <location>
        <begin position="27"/>
        <end position="65"/>
    </location>
</feature>
<evidence type="ECO:0000313" key="3">
    <source>
        <dbReference type="Proteomes" id="UP000662200"/>
    </source>
</evidence>
<dbReference type="AlphaFoldDB" id="A0A8J3BQX0"/>
<sequence>MAMIVPPNAASAAVVAENPAFVVIEAGNEPESGIPADWEDPDAVGPEGEDLPDEPSSEFAPGDPDCRGQWVYNRKKKFSDRMGRVGPSISHFFDSKGSHKLTAGINGEISATYSASVAGEATVVIATLTTQVDASIQAKIGVSSSMEVSVDVPAKRWGNAYWGRNRHVVTGEKYQIAHRTCKKTNRKLFTTYVSARSKSIGWCTWASKKSLGSRPTQCNDGRPYLKA</sequence>
<keyword evidence="3" id="KW-1185">Reference proteome</keyword>
<proteinExistence type="predicted"/>
<reference evidence="2" key="1">
    <citation type="journal article" date="2014" name="Int. J. Syst. Evol. Microbiol.">
        <title>Complete genome sequence of Corynebacterium casei LMG S-19264T (=DSM 44701T), isolated from a smear-ripened cheese.</title>
        <authorList>
            <consortium name="US DOE Joint Genome Institute (JGI-PGF)"/>
            <person name="Walter F."/>
            <person name="Albersmeier A."/>
            <person name="Kalinowski J."/>
            <person name="Ruckert C."/>
        </authorList>
    </citation>
    <scope>NUCLEOTIDE SEQUENCE</scope>
    <source>
        <strain evidence="2">JCM 3091</strain>
    </source>
</reference>
<dbReference type="Proteomes" id="UP000662200">
    <property type="component" value="Unassembled WGS sequence"/>
</dbReference>
<dbReference type="EMBL" id="BMQC01000023">
    <property type="protein sequence ID" value="GGK42887.1"/>
    <property type="molecule type" value="Genomic_DNA"/>
</dbReference>
<feature type="compositionally biased region" description="Acidic residues" evidence="1">
    <location>
        <begin position="37"/>
        <end position="56"/>
    </location>
</feature>
<organism evidence="2 3">
    <name type="scientific">Pilimelia terevasa</name>
    <dbReference type="NCBI Taxonomy" id="53372"/>
    <lineage>
        <taxon>Bacteria</taxon>
        <taxon>Bacillati</taxon>
        <taxon>Actinomycetota</taxon>
        <taxon>Actinomycetes</taxon>
        <taxon>Micromonosporales</taxon>
        <taxon>Micromonosporaceae</taxon>
        <taxon>Pilimelia</taxon>
    </lineage>
</organism>
<reference evidence="2" key="2">
    <citation type="submission" date="2020-09" db="EMBL/GenBank/DDBJ databases">
        <authorList>
            <person name="Sun Q."/>
            <person name="Ohkuma M."/>
        </authorList>
    </citation>
    <scope>NUCLEOTIDE SEQUENCE</scope>
    <source>
        <strain evidence="2">JCM 3091</strain>
    </source>
</reference>
<evidence type="ECO:0000313" key="2">
    <source>
        <dbReference type="EMBL" id="GGK42887.1"/>
    </source>
</evidence>
<evidence type="ECO:0000256" key="1">
    <source>
        <dbReference type="SAM" id="MobiDB-lite"/>
    </source>
</evidence>